<gene>
    <name evidence="2" type="ORF">SAMN05216218_107125</name>
</gene>
<evidence type="ECO:0000313" key="2">
    <source>
        <dbReference type="EMBL" id="SDF56467.1"/>
    </source>
</evidence>
<organism evidence="2 3">
    <name type="scientific">Halorientalis regularis</name>
    <dbReference type="NCBI Taxonomy" id="660518"/>
    <lineage>
        <taxon>Archaea</taxon>
        <taxon>Methanobacteriati</taxon>
        <taxon>Methanobacteriota</taxon>
        <taxon>Stenosarchaea group</taxon>
        <taxon>Halobacteria</taxon>
        <taxon>Halobacteriales</taxon>
        <taxon>Haloarculaceae</taxon>
        <taxon>Halorientalis</taxon>
    </lineage>
</organism>
<dbReference type="RefSeq" id="WP_175452840.1">
    <property type="nucleotide sequence ID" value="NZ_FNBK01000007.1"/>
</dbReference>
<dbReference type="EMBL" id="FNBK01000007">
    <property type="protein sequence ID" value="SDF56467.1"/>
    <property type="molecule type" value="Genomic_DNA"/>
</dbReference>
<dbReference type="OrthoDB" id="204433at2157"/>
<proteinExistence type="predicted"/>
<keyword evidence="3" id="KW-1185">Reference proteome</keyword>
<dbReference type="AlphaFoldDB" id="A0A1G7M3V6"/>
<dbReference type="STRING" id="660518.SAMN05216218_107125"/>
<feature type="region of interest" description="Disordered" evidence="1">
    <location>
        <begin position="1"/>
        <end position="34"/>
    </location>
</feature>
<accession>A0A1G7M3V6</accession>
<name>A0A1G7M3V6_9EURY</name>
<feature type="compositionally biased region" description="Basic and acidic residues" evidence="1">
    <location>
        <begin position="1"/>
        <end position="22"/>
    </location>
</feature>
<reference evidence="3" key="1">
    <citation type="submission" date="2016-10" db="EMBL/GenBank/DDBJ databases">
        <authorList>
            <person name="Varghese N."/>
            <person name="Submissions S."/>
        </authorList>
    </citation>
    <scope>NUCLEOTIDE SEQUENCE [LARGE SCALE GENOMIC DNA]</scope>
    <source>
        <strain evidence="3">IBRC-M 10760</strain>
    </source>
</reference>
<evidence type="ECO:0000313" key="3">
    <source>
        <dbReference type="Proteomes" id="UP000199076"/>
    </source>
</evidence>
<dbReference type="Proteomes" id="UP000199076">
    <property type="component" value="Unassembled WGS sequence"/>
</dbReference>
<protein>
    <submittedName>
        <fullName evidence="2">Uncharacterized protein</fullName>
    </submittedName>
</protein>
<evidence type="ECO:0000256" key="1">
    <source>
        <dbReference type="SAM" id="MobiDB-lite"/>
    </source>
</evidence>
<sequence>MSSVDRTDGDEGERSATTERGRPTVTAIAGASDRTVFTETGNTDAWIATDSVSDVQR</sequence>